<evidence type="ECO:0000313" key="4">
    <source>
        <dbReference type="Proteomes" id="UP000000314"/>
    </source>
</evidence>
<dbReference type="EMBL" id="FN392320">
    <property type="protein sequence ID" value="CAY69358.1"/>
    <property type="molecule type" value="Genomic_DNA"/>
</dbReference>
<feature type="transmembrane region" description="Helical" evidence="2">
    <location>
        <begin position="196"/>
        <end position="215"/>
    </location>
</feature>
<reference evidence="3 4" key="1">
    <citation type="journal article" date="2009" name="Nat. Biotechnol.">
        <title>Genome sequence of the recombinant protein production host Pichia pastoris.</title>
        <authorList>
            <person name="De Schutter K."/>
            <person name="Lin Y.C."/>
            <person name="Tiels P."/>
            <person name="Van Hecke A."/>
            <person name="Glinka S."/>
            <person name="Weber-Lehmann J."/>
            <person name="Rouze P."/>
            <person name="Van de Peer Y."/>
            <person name="Callewaert N."/>
        </authorList>
    </citation>
    <scope>NUCLEOTIDE SEQUENCE [LARGE SCALE GENOMIC DNA]</scope>
    <source>
        <strain evidence="4">GS115 / ATCC 20864</strain>
    </source>
</reference>
<feature type="transmembrane region" description="Helical" evidence="2">
    <location>
        <begin position="162"/>
        <end position="184"/>
    </location>
</feature>
<evidence type="ECO:0000313" key="3">
    <source>
        <dbReference type="EMBL" id="CAY69358.1"/>
    </source>
</evidence>
<dbReference type="AlphaFoldDB" id="C4R1I4"/>
<dbReference type="HOGENOM" id="CLU_1038675_0_0_1"/>
<dbReference type="InParanoid" id="C4R1I4"/>
<keyword evidence="2" id="KW-1133">Transmembrane helix</keyword>
<evidence type="ECO:0000256" key="2">
    <source>
        <dbReference type="SAM" id="Phobius"/>
    </source>
</evidence>
<keyword evidence="4" id="KW-1185">Reference proteome</keyword>
<dbReference type="Proteomes" id="UP000000314">
    <property type="component" value="Chromosome 2"/>
</dbReference>
<organism evidence="3 4">
    <name type="scientific">Komagataella phaffii (strain GS115 / ATCC 20864)</name>
    <name type="common">Yeast</name>
    <name type="synonym">Pichia pastoris</name>
    <dbReference type="NCBI Taxonomy" id="644223"/>
    <lineage>
        <taxon>Eukaryota</taxon>
        <taxon>Fungi</taxon>
        <taxon>Dikarya</taxon>
        <taxon>Ascomycota</taxon>
        <taxon>Saccharomycotina</taxon>
        <taxon>Pichiomycetes</taxon>
        <taxon>Pichiales</taxon>
        <taxon>Pichiaceae</taxon>
        <taxon>Komagataella</taxon>
    </lineage>
</organism>
<sequence length="268" mass="30077">MSINQKDDDDYTVISSSRSSNNTSSIKDIYLEDDSFLQVETVSQGSYSEIVIKEPSNRGNFTYIVDLNTKKRPLSSGSQLSNSICGGAMKRKWTESLKKLDNFNNSNILPLKDVQIFPRFSIYSYCNSSLEDIIDSSKTQIDEYSLVDKKLQREFLHSSQPYLALALLLTPLFVSIFSLILVLSHKLDGYVGVSQVLLLNGVTWVLSMVGLIPCTTSVKIKSKPKNVHYIAILFRILAGYYDQNKLFVVDYYGDDGGFVIRRALSAAT</sequence>
<keyword evidence="2" id="KW-0472">Membrane</keyword>
<dbReference type="RefSeq" id="XP_002491638.1">
    <property type="nucleotide sequence ID" value="XM_002491593.1"/>
</dbReference>
<protein>
    <submittedName>
        <fullName evidence="3">Uncharacterized protein</fullName>
    </submittedName>
</protein>
<dbReference type="OrthoDB" id="10315872at2759"/>
<accession>C4R1I4</accession>
<keyword evidence="2" id="KW-0812">Transmembrane</keyword>
<dbReference type="GeneID" id="8198328"/>
<feature type="region of interest" description="Disordered" evidence="1">
    <location>
        <begin position="1"/>
        <end position="22"/>
    </location>
</feature>
<dbReference type="KEGG" id="ppa:PAS_chr2-1_0880"/>
<gene>
    <name evidence="3" type="ordered locus">PAS_chr2-1_0880</name>
</gene>
<proteinExistence type="predicted"/>
<name>C4R1I4_KOMPG</name>
<evidence type="ECO:0000256" key="1">
    <source>
        <dbReference type="SAM" id="MobiDB-lite"/>
    </source>
</evidence>